<evidence type="ECO:0000256" key="6">
    <source>
        <dbReference type="ARBA" id="ARBA00022801"/>
    </source>
</evidence>
<dbReference type="PANTHER" id="PTHR11472">
    <property type="entry name" value="DNA REPAIR DEAD HELICASE RAD3/XP-D SUBFAMILY MEMBER"/>
    <property type="match status" value="1"/>
</dbReference>
<keyword evidence="5" id="KW-0547">Nucleotide-binding</keyword>
<feature type="domain" description="Helicase ATP-binding" evidence="13">
    <location>
        <begin position="5"/>
        <end position="359"/>
    </location>
</feature>
<dbReference type="InterPro" id="IPR027417">
    <property type="entry name" value="P-loop_NTPase"/>
</dbReference>
<evidence type="ECO:0000256" key="2">
    <source>
        <dbReference type="ARBA" id="ARBA00004123"/>
    </source>
</evidence>
<dbReference type="InterPro" id="IPR006554">
    <property type="entry name" value="Helicase-like_DEXD_c2"/>
</dbReference>
<dbReference type="Pfam" id="PF06733">
    <property type="entry name" value="DEAD_2"/>
    <property type="match status" value="1"/>
</dbReference>
<keyword evidence="11" id="KW-0413">Isomerase</keyword>
<accession>A0A9W5WWE4</accession>
<evidence type="ECO:0000256" key="7">
    <source>
        <dbReference type="ARBA" id="ARBA00022806"/>
    </source>
</evidence>
<dbReference type="GO" id="GO:0016818">
    <property type="term" value="F:hydrolase activity, acting on acid anhydrides, in phosphorus-containing anhydrides"/>
    <property type="evidence" value="ECO:0007669"/>
    <property type="project" value="InterPro"/>
</dbReference>
<keyword evidence="6" id="KW-0378">Hydrolase</keyword>
<dbReference type="OrthoDB" id="19182at2759"/>
<keyword evidence="12" id="KW-0539">Nucleus</keyword>
<evidence type="ECO:0000313" key="14">
    <source>
        <dbReference type="EMBL" id="GFE55903.1"/>
    </source>
</evidence>
<evidence type="ECO:0000256" key="8">
    <source>
        <dbReference type="ARBA" id="ARBA00022840"/>
    </source>
</evidence>
<keyword evidence="10" id="KW-0411">Iron-sulfur</keyword>
<dbReference type="InterPro" id="IPR010614">
    <property type="entry name" value="RAD3-like_helicase_DEAD"/>
</dbReference>
<evidence type="ECO:0000256" key="5">
    <source>
        <dbReference type="ARBA" id="ARBA00022741"/>
    </source>
</evidence>
<dbReference type="SUPFAM" id="SSF52540">
    <property type="entry name" value="P-loop containing nucleoside triphosphate hydrolases"/>
    <property type="match status" value="2"/>
</dbReference>
<evidence type="ECO:0000256" key="1">
    <source>
        <dbReference type="ARBA" id="ARBA00001966"/>
    </source>
</evidence>
<dbReference type="Pfam" id="PF13307">
    <property type="entry name" value="Helicase_C_2"/>
    <property type="match status" value="1"/>
</dbReference>
<keyword evidence="9" id="KW-0408">Iron</keyword>
<dbReference type="AlphaFoldDB" id="A0A9W5WWE4"/>
<name>A0A9W5WWE4_BABOV</name>
<protein>
    <submittedName>
        <fullName evidence="14">DNA repair helicase</fullName>
    </submittedName>
</protein>
<dbReference type="InterPro" id="IPR014013">
    <property type="entry name" value="Helic_SF1/SF2_ATP-bd_DinG/Rad3"/>
</dbReference>
<evidence type="ECO:0000256" key="11">
    <source>
        <dbReference type="ARBA" id="ARBA00023235"/>
    </source>
</evidence>
<comment type="cofactor">
    <cofactor evidence="1">
        <name>[4Fe-4S] cluster</name>
        <dbReference type="ChEBI" id="CHEBI:49883"/>
    </cofactor>
</comment>
<dbReference type="SMART" id="SM00491">
    <property type="entry name" value="HELICc2"/>
    <property type="match status" value="1"/>
</dbReference>
<keyword evidence="8" id="KW-0067">ATP-binding</keyword>
<dbReference type="GO" id="GO:0034085">
    <property type="term" value="P:establishment of sister chromatid cohesion"/>
    <property type="evidence" value="ECO:0007669"/>
    <property type="project" value="TreeGrafter"/>
</dbReference>
<comment type="similarity">
    <text evidence="3">Belongs to the DEAD box helicase family. DEAH subfamily. DDX11/CHL1 sub-subfamily.</text>
</comment>
<dbReference type="GO" id="GO:0003678">
    <property type="term" value="F:DNA helicase activity"/>
    <property type="evidence" value="ECO:0007669"/>
    <property type="project" value="InterPro"/>
</dbReference>
<organism evidence="14 15">
    <name type="scientific">Babesia ovis</name>
    <dbReference type="NCBI Taxonomy" id="5869"/>
    <lineage>
        <taxon>Eukaryota</taxon>
        <taxon>Sar</taxon>
        <taxon>Alveolata</taxon>
        <taxon>Apicomplexa</taxon>
        <taxon>Aconoidasida</taxon>
        <taxon>Piroplasmida</taxon>
        <taxon>Babesiidae</taxon>
        <taxon>Babesia</taxon>
    </lineage>
</organism>
<dbReference type="GO" id="GO:0046872">
    <property type="term" value="F:metal ion binding"/>
    <property type="evidence" value="ECO:0007669"/>
    <property type="project" value="UniProtKB-KW"/>
</dbReference>
<evidence type="ECO:0000256" key="3">
    <source>
        <dbReference type="ARBA" id="ARBA00008435"/>
    </source>
</evidence>
<keyword evidence="7 14" id="KW-0347">Helicase</keyword>
<dbReference type="PROSITE" id="PS51193">
    <property type="entry name" value="HELICASE_ATP_BIND_2"/>
    <property type="match status" value="1"/>
</dbReference>
<dbReference type="GO" id="GO:0006139">
    <property type="term" value="P:nucleobase-containing compound metabolic process"/>
    <property type="evidence" value="ECO:0007669"/>
    <property type="project" value="InterPro"/>
</dbReference>
<comment type="caution">
    <text evidence="14">The sequence shown here is derived from an EMBL/GenBank/DDBJ whole genome shotgun (WGS) entry which is preliminary data.</text>
</comment>
<evidence type="ECO:0000256" key="9">
    <source>
        <dbReference type="ARBA" id="ARBA00023004"/>
    </source>
</evidence>
<dbReference type="PANTHER" id="PTHR11472:SF41">
    <property type="entry name" value="ATP-DEPENDENT DNA HELICASE DDX11-RELATED"/>
    <property type="match status" value="1"/>
</dbReference>
<gene>
    <name evidence="14" type="ORF">BaOVIS_033070</name>
</gene>
<comment type="subcellular location">
    <subcellularLocation>
        <location evidence="2">Nucleus</location>
    </subcellularLocation>
</comment>
<dbReference type="GO" id="GO:0051536">
    <property type="term" value="F:iron-sulfur cluster binding"/>
    <property type="evidence" value="ECO:0007669"/>
    <property type="project" value="UniProtKB-KW"/>
</dbReference>
<evidence type="ECO:0000256" key="10">
    <source>
        <dbReference type="ARBA" id="ARBA00023014"/>
    </source>
</evidence>
<dbReference type="InterPro" id="IPR006555">
    <property type="entry name" value="ATP-dep_Helicase_C"/>
</dbReference>
<reference evidence="14" key="1">
    <citation type="submission" date="2019-12" db="EMBL/GenBank/DDBJ databases">
        <title>Genome sequence of Babesia ovis.</title>
        <authorList>
            <person name="Yamagishi J."/>
            <person name="Sevinc F."/>
            <person name="Xuan X."/>
        </authorList>
    </citation>
    <scope>NUCLEOTIDE SEQUENCE</scope>
    <source>
        <strain evidence="14">Selcuk</strain>
    </source>
</reference>
<keyword evidence="4" id="KW-0479">Metal-binding</keyword>
<dbReference type="GO" id="GO:0005524">
    <property type="term" value="F:ATP binding"/>
    <property type="evidence" value="ECO:0007669"/>
    <property type="project" value="UniProtKB-KW"/>
</dbReference>
<dbReference type="NCBIfam" id="TIGR00604">
    <property type="entry name" value="rad3"/>
    <property type="match status" value="1"/>
</dbReference>
<evidence type="ECO:0000259" key="13">
    <source>
        <dbReference type="PROSITE" id="PS51193"/>
    </source>
</evidence>
<dbReference type="SMART" id="SM00488">
    <property type="entry name" value="DEXDc2"/>
    <property type="match status" value="1"/>
</dbReference>
<dbReference type="InterPro" id="IPR013020">
    <property type="entry name" value="Rad3/Chl1-like"/>
</dbReference>
<dbReference type="GO" id="GO:0003677">
    <property type="term" value="F:DNA binding"/>
    <property type="evidence" value="ECO:0007669"/>
    <property type="project" value="InterPro"/>
</dbReference>
<dbReference type="EMBL" id="BLIY01000025">
    <property type="protein sequence ID" value="GFE55903.1"/>
    <property type="molecule type" value="Genomic_DNA"/>
</dbReference>
<dbReference type="Proteomes" id="UP001057455">
    <property type="component" value="Unassembled WGS sequence"/>
</dbReference>
<dbReference type="Gene3D" id="3.40.50.300">
    <property type="entry name" value="P-loop containing nucleotide triphosphate hydrolases"/>
    <property type="match status" value="3"/>
</dbReference>
<proteinExistence type="inferred from homology"/>
<dbReference type="InterPro" id="IPR045028">
    <property type="entry name" value="DinG/Rad3-like"/>
</dbReference>
<sequence>MESQGIPDFRLPFEAYSAQKKFMQDAYRCMEESRFGLFESPTGSGKTIAMLCSALTWLNNNRLKDAVSRLQPGVAKGEHLSDHVQISVDTTVPLWVQRNMEAQQSAIAEKLIETELQQLLDARERLKNIVTLTEDGVRIRPGSKRRRDFAPESEGHTCADAKTTRDKIQIIISSRTFTQLNQYVKEFRRLGALSENLKIGIATGRHQSCINEAVRSRCKTNEEFNEECRRIQCDFRDDVNPLAEASICFPMDLEDLRAAGTSLCSCPYYASSKSISQCDVILAPYISVFNSSIRKSMDLKIDGNVLIVDEAHNLVDAISASHSSVISTSALAALSRQCVSFVEKYQGKINEDMKAGIASIESVSRLLLKCKHLFDNSTCQDKSMVLSIPGFLVKLGLESARLDEILTFLASNEFCGRLSSFAKHLSHKHSGKSTSVVQPRFDMYTTVVYTFRHFIATLLSSTDHERIIITSLADDIEIELFNVSADEQFRSLTKGARSVLLMSGTLTPLEEFMGLSPYTVEPIVHQSPPVFATQRFYVSVLSGVEQGIPLVYDSTSRERHREISTLCHLVGQLSTVVPNGIVCFVSSYKFLDYFQSVFEQSTIRVNVLKNKKVFFESSDKGKDIFTNYSKEALGRGAILFAVYGGSLSEGVDFHDGLARLVLLVGLPYPPETVKLQLRRNYYNTRALQSDVNQHQRNLYVKLANHMRTFICFKTVNQSIGRAMRHKNDFAAILLLDARYNEADNMQLLPSYVTRSLQNSALIKRTADPVDTLVQGLKQFYLSCGVNY</sequence>
<dbReference type="GO" id="GO:0005634">
    <property type="term" value="C:nucleus"/>
    <property type="evidence" value="ECO:0007669"/>
    <property type="project" value="UniProtKB-SubCell"/>
</dbReference>
<evidence type="ECO:0000313" key="15">
    <source>
        <dbReference type="Proteomes" id="UP001057455"/>
    </source>
</evidence>
<evidence type="ECO:0000256" key="12">
    <source>
        <dbReference type="ARBA" id="ARBA00023242"/>
    </source>
</evidence>
<evidence type="ECO:0000256" key="4">
    <source>
        <dbReference type="ARBA" id="ARBA00022723"/>
    </source>
</evidence>
<keyword evidence="15" id="KW-1185">Reference proteome</keyword>